<sequence length="309" mass="33847">MGPAPDGIGLLECPEHWTEARQPMTERTDHADKRAIADNYGRPDLERTILDAYEDAGTDTARLTRDDTAALDEFHIQGRDATRALADLADLDPGDRVLDVGSGIGGPARTLAAEFDCHVTGIDLVEEYCRVAETLTERLGLEGRVSVRRVNAVDLPFDDNAFDAVWLQHVSMNVAEKGRLADELHRVLRPGGQLALHEVCAGPGGDPYFPVPWADDSSISHLATAKELSRLLAETGFEELEWIDATDDSLEWFRSKLEAMAARPADAPPPLGLNLLMGPETPTKMKNVVRNLEDERIAVVQGVVKKPDQ</sequence>
<proteinExistence type="predicted"/>
<dbReference type="PATRIC" id="fig|1227497.3.peg.559"/>
<dbReference type="GO" id="GO:0032259">
    <property type="term" value="P:methylation"/>
    <property type="evidence" value="ECO:0007669"/>
    <property type="project" value="UniProtKB-KW"/>
</dbReference>
<dbReference type="PANTHER" id="PTHR44068:SF11">
    <property type="entry name" value="GERANYL DIPHOSPHATE 2-C-METHYLTRANSFERASE"/>
    <property type="match status" value="1"/>
</dbReference>
<dbReference type="Proteomes" id="UP000011688">
    <property type="component" value="Unassembled WGS sequence"/>
</dbReference>
<keyword evidence="3" id="KW-0489">Methyltransferase</keyword>
<feature type="domain" description="Methyltransferase type 11" evidence="2">
    <location>
        <begin position="98"/>
        <end position="195"/>
    </location>
</feature>
<dbReference type="PANTHER" id="PTHR44068">
    <property type="entry name" value="ZGC:194242"/>
    <property type="match status" value="1"/>
</dbReference>
<dbReference type="AlphaFoldDB" id="L9XEM6"/>
<name>L9XEM6_9EURY</name>
<evidence type="ECO:0000259" key="2">
    <source>
        <dbReference type="Pfam" id="PF08241"/>
    </source>
</evidence>
<keyword evidence="1 3" id="KW-0808">Transferase</keyword>
<keyword evidence="4" id="KW-1185">Reference proteome</keyword>
<dbReference type="Gene3D" id="3.40.50.150">
    <property type="entry name" value="Vaccinia Virus protein VP39"/>
    <property type="match status" value="1"/>
</dbReference>
<dbReference type="EMBL" id="AOIB01000013">
    <property type="protein sequence ID" value="ELY60174.1"/>
    <property type="molecule type" value="Genomic_DNA"/>
</dbReference>
<dbReference type="SUPFAM" id="SSF53335">
    <property type="entry name" value="S-adenosyl-L-methionine-dependent methyltransferases"/>
    <property type="match status" value="1"/>
</dbReference>
<dbReference type="InterPro" id="IPR050447">
    <property type="entry name" value="Erg6_SMT_methyltransf"/>
</dbReference>
<protein>
    <submittedName>
        <fullName evidence="3">Methyltransferase type 11</fullName>
    </submittedName>
</protein>
<reference evidence="3 4" key="1">
    <citation type="journal article" date="2014" name="PLoS Genet.">
        <title>Phylogenetically driven sequencing of extremely halophilic archaea reveals strategies for static and dynamic osmo-response.</title>
        <authorList>
            <person name="Becker E.A."/>
            <person name="Seitzer P.M."/>
            <person name="Tritt A."/>
            <person name="Larsen D."/>
            <person name="Krusor M."/>
            <person name="Yao A.I."/>
            <person name="Wu D."/>
            <person name="Madern D."/>
            <person name="Eisen J.A."/>
            <person name="Darling A.E."/>
            <person name="Facciotti M.T."/>
        </authorList>
    </citation>
    <scope>NUCLEOTIDE SEQUENCE [LARGE SCALE GENOMIC DNA]</scope>
    <source>
        <strain evidence="3 4">DSM 10524</strain>
    </source>
</reference>
<dbReference type="GO" id="GO:0008757">
    <property type="term" value="F:S-adenosylmethionine-dependent methyltransferase activity"/>
    <property type="evidence" value="ECO:0007669"/>
    <property type="project" value="InterPro"/>
</dbReference>
<comment type="caution">
    <text evidence="3">The sequence shown here is derived from an EMBL/GenBank/DDBJ whole genome shotgun (WGS) entry which is preliminary data.</text>
</comment>
<gene>
    <name evidence="3" type="ORF">C491_02710</name>
</gene>
<evidence type="ECO:0000256" key="1">
    <source>
        <dbReference type="ARBA" id="ARBA00022679"/>
    </source>
</evidence>
<dbReference type="Pfam" id="PF08241">
    <property type="entry name" value="Methyltransf_11"/>
    <property type="match status" value="1"/>
</dbReference>
<organism evidence="3 4">
    <name type="scientific">Natronococcus amylolyticus DSM 10524</name>
    <dbReference type="NCBI Taxonomy" id="1227497"/>
    <lineage>
        <taxon>Archaea</taxon>
        <taxon>Methanobacteriati</taxon>
        <taxon>Methanobacteriota</taxon>
        <taxon>Stenosarchaea group</taxon>
        <taxon>Halobacteria</taxon>
        <taxon>Halobacteriales</taxon>
        <taxon>Natrialbaceae</taxon>
        <taxon>Natronococcus</taxon>
    </lineage>
</organism>
<evidence type="ECO:0000313" key="4">
    <source>
        <dbReference type="Proteomes" id="UP000011688"/>
    </source>
</evidence>
<dbReference type="CDD" id="cd02440">
    <property type="entry name" value="AdoMet_MTases"/>
    <property type="match status" value="1"/>
</dbReference>
<dbReference type="InterPro" id="IPR029063">
    <property type="entry name" value="SAM-dependent_MTases_sf"/>
</dbReference>
<accession>L9XEM6</accession>
<dbReference type="eggNOG" id="arCOG01792">
    <property type="taxonomic scope" value="Archaea"/>
</dbReference>
<evidence type="ECO:0000313" key="3">
    <source>
        <dbReference type="EMBL" id="ELY60174.1"/>
    </source>
</evidence>
<dbReference type="InterPro" id="IPR013216">
    <property type="entry name" value="Methyltransf_11"/>
</dbReference>
<dbReference type="STRING" id="1227497.C491_02710"/>